<dbReference type="RefSeq" id="WP_213945700.1">
    <property type="nucleotide sequence ID" value="NZ_JAHCMY010000006.1"/>
</dbReference>
<evidence type="ECO:0000313" key="2">
    <source>
        <dbReference type="Proteomes" id="UP001319104"/>
    </source>
</evidence>
<sequence length="241" mass="28313">MKNPSQQITLIQEELLQHADPEKAEFLPKYFKAVPGGYGEGDRFIGVKVPFQRKVAQKHYRDLSLDELEALLTQEVHEYRLTALFMLVLKFEKAKSAKDRKTLLDFYLNHLDFVNNWDLVDSSAPKILGAYLYDQDKSLLYDFAQSGQLWKQRTAIISTQYFIKKGHFDDTLQLADLLLDHPHDLIHKAVGWMLREVGEKDFDTAYTFLEKRYKQMPRTMLRYTIEKFEPEIRMGFLKGLI</sequence>
<dbReference type="AlphaFoldDB" id="A0AAP2CJF6"/>
<protein>
    <submittedName>
        <fullName evidence="1">DNA alkylation repair protein</fullName>
    </submittedName>
</protein>
<dbReference type="EMBL" id="JAHCMY010000006">
    <property type="protein sequence ID" value="MBS9524844.1"/>
    <property type="molecule type" value="Genomic_DNA"/>
</dbReference>
<dbReference type="Pfam" id="PF08713">
    <property type="entry name" value="DNA_alkylation"/>
    <property type="match status" value="1"/>
</dbReference>
<dbReference type="PANTHER" id="PTHR34070">
    <property type="entry name" value="ARMADILLO-TYPE FOLD"/>
    <property type="match status" value="1"/>
</dbReference>
<evidence type="ECO:0000313" key="1">
    <source>
        <dbReference type="EMBL" id="MBS9524844.1"/>
    </source>
</evidence>
<proteinExistence type="predicted"/>
<dbReference type="Proteomes" id="UP001319104">
    <property type="component" value="Unassembled WGS sequence"/>
</dbReference>
<accession>A0AAP2CJF6</accession>
<organism evidence="1 2">
    <name type="scientific">Litoribacter ruber</name>
    <dbReference type="NCBI Taxonomy" id="702568"/>
    <lineage>
        <taxon>Bacteria</taxon>
        <taxon>Pseudomonadati</taxon>
        <taxon>Bacteroidota</taxon>
        <taxon>Cytophagia</taxon>
        <taxon>Cytophagales</taxon>
        <taxon>Cyclobacteriaceae</taxon>
        <taxon>Litoribacter</taxon>
    </lineage>
</organism>
<name>A0AAP2CJF6_9BACT</name>
<comment type="caution">
    <text evidence="1">The sequence shown here is derived from an EMBL/GenBank/DDBJ whole genome shotgun (WGS) entry which is preliminary data.</text>
</comment>
<dbReference type="InterPro" id="IPR014825">
    <property type="entry name" value="DNA_alkylation"/>
</dbReference>
<dbReference type="InterPro" id="IPR016024">
    <property type="entry name" value="ARM-type_fold"/>
</dbReference>
<dbReference type="PANTHER" id="PTHR34070:SF1">
    <property type="entry name" value="DNA ALKYLATION REPAIR PROTEIN"/>
    <property type="match status" value="1"/>
</dbReference>
<keyword evidence="2" id="KW-1185">Reference proteome</keyword>
<dbReference type="CDD" id="cd06561">
    <property type="entry name" value="AlkD_like"/>
    <property type="match status" value="1"/>
</dbReference>
<reference evidence="1 2" key="1">
    <citation type="submission" date="2021-05" db="EMBL/GenBank/DDBJ databases">
        <authorList>
            <person name="Zhang Z.D."/>
            <person name="Osman G."/>
        </authorList>
    </citation>
    <scope>NUCLEOTIDE SEQUENCE [LARGE SCALE GENOMIC DNA]</scope>
    <source>
        <strain evidence="1 2">KCTC 32217</strain>
    </source>
</reference>
<gene>
    <name evidence="1" type="ORF">KI659_12560</name>
</gene>
<dbReference type="Gene3D" id="1.25.10.90">
    <property type="match status" value="1"/>
</dbReference>
<dbReference type="SUPFAM" id="SSF48371">
    <property type="entry name" value="ARM repeat"/>
    <property type="match status" value="1"/>
</dbReference>